<dbReference type="PROSITE" id="PS50887">
    <property type="entry name" value="GGDEF"/>
    <property type="match status" value="1"/>
</dbReference>
<dbReference type="Pfam" id="PF08448">
    <property type="entry name" value="PAS_4"/>
    <property type="match status" value="1"/>
</dbReference>
<sequence length="572" mass="63038">MTESETRAPSAPEDEVLKQLKLADTYFKHSVASLVILDRHFNFVRVNQTYADACRRDINDFAGRNHFELFPSDARLIFEDVLRSKQGYVTFTRAFEFADQPERGVTYWDWTLVPVLDGAGEVEYLVFSLVEVTERKRAELLIWHQANIDSLTGAPNRYLFKERLQQRLDQAPSAPFALLLLDLDHFKEVNDTLGHDRGDELLVEAVRRIDACLGGPGQAARLGGDEFAVIIADGAQLASLDALAGRLVASVAAPYQLGGERAYVSASIGIAQYPHDGDTMADLLRHADQAMYAAKGAGRNRFSRFSLALLDAMQQRIGLSNDLRDALREGQLAVHYQPIVELATGRVRKAEALLRWQHPGRGAVPPSHFVPLAEANGMIVEIGDWVLRCAADQVRRVMALGCSAFQIAVNVSPLQFRNDVGLCKRWLAYLAALGLPTCSVGIEITEGLLLDVSAELTETLRRFSAAGMQISLDDFGTGYSSLAYLTRFELDVLKIDRSFVHRIDSHAPDLALCEAIVAMAHKLGMTVVAEGVETARQRELLVAAGCDYGQGYLFAPPMTGPELEAGLRRASH</sequence>
<dbReference type="InterPro" id="IPR052155">
    <property type="entry name" value="Biofilm_reg_signaling"/>
</dbReference>
<dbReference type="PROSITE" id="PS50113">
    <property type="entry name" value="PAC"/>
    <property type="match status" value="1"/>
</dbReference>
<dbReference type="Pfam" id="PF00990">
    <property type="entry name" value="GGDEF"/>
    <property type="match status" value="1"/>
</dbReference>
<dbReference type="PROSITE" id="PS50883">
    <property type="entry name" value="EAL"/>
    <property type="match status" value="1"/>
</dbReference>
<dbReference type="SUPFAM" id="SSF55073">
    <property type="entry name" value="Nucleotide cyclase"/>
    <property type="match status" value="1"/>
</dbReference>
<comment type="caution">
    <text evidence="4">The sequence shown here is derived from an EMBL/GenBank/DDBJ whole genome shotgun (WGS) entry which is preliminary data.</text>
</comment>
<dbReference type="Pfam" id="PF00563">
    <property type="entry name" value="EAL"/>
    <property type="match status" value="1"/>
</dbReference>
<gene>
    <name evidence="4" type="ORF">H3H36_14730</name>
</gene>
<protein>
    <submittedName>
        <fullName evidence="4">EAL domain-containing protein</fullName>
    </submittedName>
</protein>
<dbReference type="SMART" id="SM00052">
    <property type="entry name" value="EAL"/>
    <property type="match status" value="1"/>
</dbReference>
<dbReference type="AlphaFoldDB" id="A0A7W2EIZ9"/>
<dbReference type="InterPro" id="IPR000160">
    <property type="entry name" value="GGDEF_dom"/>
</dbReference>
<dbReference type="EMBL" id="JACEZS010000012">
    <property type="protein sequence ID" value="MBA5606610.1"/>
    <property type="molecule type" value="Genomic_DNA"/>
</dbReference>
<dbReference type="Proteomes" id="UP000566711">
    <property type="component" value="Unassembled WGS sequence"/>
</dbReference>
<evidence type="ECO:0000313" key="4">
    <source>
        <dbReference type="EMBL" id="MBA5606610.1"/>
    </source>
</evidence>
<evidence type="ECO:0000259" key="3">
    <source>
        <dbReference type="PROSITE" id="PS50887"/>
    </source>
</evidence>
<dbReference type="InterPro" id="IPR029787">
    <property type="entry name" value="Nucleotide_cyclase"/>
</dbReference>
<dbReference type="PANTHER" id="PTHR44757:SF2">
    <property type="entry name" value="BIOFILM ARCHITECTURE MAINTENANCE PROTEIN MBAA"/>
    <property type="match status" value="1"/>
</dbReference>
<dbReference type="SMART" id="SM00267">
    <property type="entry name" value="GGDEF"/>
    <property type="match status" value="1"/>
</dbReference>
<dbReference type="SUPFAM" id="SSF55785">
    <property type="entry name" value="PYP-like sensor domain (PAS domain)"/>
    <property type="match status" value="1"/>
</dbReference>
<dbReference type="SUPFAM" id="SSF141868">
    <property type="entry name" value="EAL domain-like"/>
    <property type="match status" value="1"/>
</dbReference>
<dbReference type="PANTHER" id="PTHR44757">
    <property type="entry name" value="DIGUANYLATE CYCLASE DGCP"/>
    <property type="match status" value="1"/>
</dbReference>
<evidence type="ECO:0000313" key="5">
    <source>
        <dbReference type="Proteomes" id="UP000566711"/>
    </source>
</evidence>
<keyword evidence="5" id="KW-1185">Reference proteome</keyword>
<feature type="domain" description="GGDEF" evidence="3">
    <location>
        <begin position="174"/>
        <end position="307"/>
    </location>
</feature>
<dbReference type="InterPro" id="IPR000700">
    <property type="entry name" value="PAS-assoc_C"/>
</dbReference>
<dbReference type="InterPro" id="IPR000014">
    <property type="entry name" value="PAS"/>
</dbReference>
<feature type="domain" description="PAC" evidence="1">
    <location>
        <begin position="93"/>
        <end position="144"/>
    </location>
</feature>
<dbReference type="RefSeq" id="WP_182218850.1">
    <property type="nucleotide sequence ID" value="NZ_JACEZS010000012.1"/>
</dbReference>
<dbReference type="InterPro" id="IPR013656">
    <property type="entry name" value="PAS_4"/>
</dbReference>
<dbReference type="InterPro" id="IPR035919">
    <property type="entry name" value="EAL_sf"/>
</dbReference>
<organism evidence="4 5">
    <name type="scientific">Rugamonas fusca</name>
    <dbReference type="NCBI Taxonomy" id="2758568"/>
    <lineage>
        <taxon>Bacteria</taxon>
        <taxon>Pseudomonadati</taxon>
        <taxon>Pseudomonadota</taxon>
        <taxon>Betaproteobacteria</taxon>
        <taxon>Burkholderiales</taxon>
        <taxon>Oxalobacteraceae</taxon>
        <taxon>Telluria group</taxon>
        <taxon>Rugamonas</taxon>
    </lineage>
</organism>
<dbReference type="NCBIfam" id="TIGR00229">
    <property type="entry name" value="sensory_box"/>
    <property type="match status" value="1"/>
</dbReference>
<evidence type="ECO:0000259" key="2">
    <source>
        <dbReference type="PROSITE" id="PS50883"/>
    </source>
</evidence>
<evidence type="ECO:0000259" key="1">
    <source>
        <dbReference type="PROSITE" id="PS50113"/>
    </source>
</evidence>
<dbReference type="NCBIfam" id="TIGR00254">
    <property type="entry name" value="GGDEF"/>
    <property type="match status" value="1"/>
</dbReference>
<feature type="domain" description="EAL" evidence="2">
    <location>
        <begin position="316"/>
        <end position="571"/>
    </location>
</feature>
<dbReference type="CDD" id="cd00130">
    <property type="entry name" value="PAS"/>
    <property type="match status" value="1"/>
</dbReference>
<dbReference type="Gene3D" id="3.30.450.20">
    <property type="entry name" value="PAS domain"/>
    <property type="match status" value="1"/>
</dbReference>
<accession>A0A7W2EIZ9</accession>
<dbReference type="InterPro" id="IPR035965">
    <property type="entry name" value="PAS-like_dom_sf"/>
</dbReference>
<reference evidence="4 5" key="1">
    <citation type="submission" date="2020-07" db="EMBL/GenBank/DDBJ databases">
        <title>Novel species isolated from subtropical streams in China.</title>
        <authorList>
            <person name="Lu H."/>
        </authorList>
    </citation>
    <scope>NUCLEOTIDE SEQUENCE [LARGE SCALE GENOMIC DNA]</scope>
    <source>
        <strain evidence="4 5">FT3S</strain>
    </source>
</reference>
<dbReference type="CDD" id="cd01949">
    <property type="entry name" value="GGDEF"/>
    <property type="match status" value="1"/>
</dbReference>
<dbReference type="Gene3D" id="3.30.70.270">
    <property type="match status" value="1"/>
</dbReference>
<name>A0A7W2EIZ9_9BURK</name>
<dbReference type="InterPro" id="IPR043128">
    <property type="entry name" value="Rev_trsase/Diguanyl_cyclase"/>
</dbReference>
<dbReference type="CDD" id="cd01948">
    <property type="entry name" value="EAL"/>
    <property type="match status" value="1"/>
</dbReference>
<proteinExistence type="predicted"/>
<dbReference type="InterPro" id="IPR001633">
    <property type="entry name" value="EAL_dom"/>
</dbReference>
<dbReference type="Gene3D" id="3.20.20.450">
    <property type="entry name" value="EAL domain"/>
    <property type="match status" value="1"/>
</dbReference>